<evidence type="ECO:0000259" key="3">
    <source>
        <dbReference type="PROSITE" id="PS50830"/>
    </source>
</evidence>
<dbReference type="AlphaFoldDB" id="A0AA37BDY1"/>
<dbReference type="Proteomes" id="UP000627984">
    <property type="component" value="Unassembled WGS sequence"/>
</dbReference>
<evidence type="ECO:0000313" key="5">
    <source>
        <dbReference type="Proteomes" id="UP000627984"/>
    </source>
</evidence>
<organism evidence="4 5">
    <name type="scientific">Planomonospora parontospora</name>
    <dbReference type="NCBI Taxonomy" id="58119"/>
    <lineage>
        <taxon>Bacteria</taxon>
        <taxon>Bacillati</taxon>
        <taxon>Actinomycetota</taxon>
        <taxon>Actinomycetes</taxon>
        <taxon>Streptosporangiales</taxon>
        <taxon>Streptosporangiaceae</taxon>
        <taxon>Planomonospora</taxon>
    </lineage>
</organism>
<accession>A0AA37BDY1</accession>
<dbReference type="PROSITE" id="PS50830">
    <property type="entry name" value="TNASE_3"/>
    <property type="match status" value="1"/>
</dbReference>
<dbReference type="InterPro" id="IPR008613">
    <property type="entry name" value="Excalibur_Ca-bd_domain"/>
</dbReference>
<evidence type="ECO:0000313" key="4">
    <source>
        <dbReference type="EMBL" id="GGK55595.1"/>
    </source>
</evidence>
<reference evidence="4" key="2">
    <citation type="submission" date="2022-09" db="EMBL/GenBank/DDBJ databases">
        <authorList>
            <person name="Sun Q."/>
            <person name="Ohkuma M."/>
        </authorList>
    </citation>
    <scope>NUCLEOTIDE SEQUENCE</scope>
    <source>
        <strain evidence="4">JCM 3093</strain>
    </source>
</reference>
<feature type="compositionally biased region" description="Basic and acidic residues" evidence="1">
    <location>
        <begin position="224"/>
        <end position="235"/>
    </location>
</feature>
<dbReference type="RefSeq" id="WP_191893982.1">
    <property type="nucleotide sequence ID" value="NZ_BMQD01000003.1"/>
</dbReference>
<feature type="chain" id="PRO_5041298448" description="TNase-like domain-containing protein" evidence="2">
    <location>
        <begin position="28"/>
        <end position="235"/>
    </location>
</feature>
<gene>
    <name evidence="4" type="ORF">GCM10010126_13960</name>
</gene>
<dbReference type="SUPFAM" id="SSF50199">
    <property type="entry name" value="Staphylococcal nuclease"/>
    <property type="match status" value="1"/>
</dbReference>
<dbReference type="EMBL" id="BMQD01000003">
    <property type="protein sequence ID" value="GGK55595.1"/>
    <property type="molecule type" value="Genomic_DNA"/>
</dbReference>
<dbReference type="Pfam" id="PF00565">
    <property type="entry name" value="SNase"/>
    <property type="match status" value="1"/>
</dbReference>
<feature type="signal peptide" evidence="2">
    <location>
        <begin position="1"/>
        <end position="27"/>
    </location>
</feature>
<protein>
    <recommendedName>
        <fullName evidence="3">TNase-like domain-containing protein</fullName>
    </recommendedName>
</protein>
<evidence type="ECO:0000256" key="2">
    <source>
        <dbReference type="SAM" id="SignalP"/>
    </source>
</evidence>
<dbReference type="InterPro" id="IPR035437">
    <property type="entry name" value="SNase_OB-fold_sf"/>
</dbReference>
<sequence>MTPVLRASLLACTAVLTLPLTAGPAAAAPQGVPKGAQKVVVVKIVDGDTVDVRAGRTGPVFRVQLLEVDTPERGRCWFRTSSARAAALLPVGKSAYLLKDRDPKDRYGRHLRYVWGATGTFVNRHLVRFGYGKAVLYKPNDRYIALMRAEQAKARRDGLRIWSGGCDGTGSAPAPSPTRTPAPQPTPDPPSTGTDPRFPTCGAANAAGHGPYRRGTDPEYAWYQDRDGDGLVCER</sequence>
<feature type="region of interest" description="Disordered" evidence="1">
    <location>
        <begin position="165"/>
        <end position="235"/>
    </location>
</feature>
<name>A0AA37BDY1_9ACTN</name>
<dbReference type="InterPro" id="IPR016071">
    <property type="entry name" value="Staphylococal_nuclease_OB-fold"/>
</dbReference>
<feature type="domain" description="TNase-like" evidence="3">
    <location>
        <begin position="35"/>
        <end position="164"/>
    </location>
</feature>
<dbReference type="Gene3D" id="2.40.50.90">
    <property type="match status" value="1"/>
</dbReference>
<dbReference type="SMART" id="SM00318">
    <property type="entry name" value="SNc"/>
    <property type="match status" value="1"/>
</dbReference>
<evidence type="ECO:0000256" key="1">
    <source>
        <dbReference type="SAM" id="MobiDB-lite"/>
    </source>
</evidence>
<comment type="caution">
    <text evidence="4">The sequence shown here is derived from an EMBL/GenBank/DDBJ whole genome shotgun (WGS) entry which is preliminary data.</text>
</comment>
<keyword evidence="2" id="KW-0732">Signal</keyword>
<feature type="compositionally biased region" description="Pro residues" evidence="1">
    <location>
        <begin position="174"/>
        <end position="190"/>
    </location>
</feature>
<dbReference type="SMART" id="SM00894">
    <property type="entry name" value="Excalibur"/>
    <property type="match status" value="1"/>
</dbReference>
<proteinExistence type="predicted"/>
<dbReference type="Pfam" id="PF05901">
    <property type="entry name" value="Excalibur"/>
    <property type="match status" value="1"/>
</dbReference>
<reference evidence="4" key="1">
    <citation type="journal article" date="2014" name="Int. J. Syst. Evol. Microbiol.">
        <title>Complete genome sequence of Corynebacterium casei LMG S-19264T (=DSM 44701T), isolated from a smear-ripened cheese.</title>
        <authorList>
            <consortium name="US DOE Joint Genome Institute (JGI-PGF)"/>
            <person name="Walter F."/>
            <person name="Albersmeier A."/>
            <person name="Kalinowski J."/>
            <person name="Ruckert C."/>
        </authorList>
    </citation>
    <scope>NUCLEOTIDE SEQUENCE</scope>
    <source>
        <strain evidence="4">JCM 3093</strain>
    </source>
</reference>